<dbReference type="OrthoDB" id="2101615at2759"/>
<dbReference type="GO" id="GO:0004930">
    <property type="term" value="F:G protein-coupled receptor activity"/>
    <property type="evidence" value="ECO:0007669"/>
    <property type="project" value="UniProtKB-KW"/>
</dbReference>
<evidence type="ECO:0000256" key="4">
    <source>
        <dbReference type="ARBA" id="ARBA00023040"/>
    </source>
</evidence>
<feature type="transmembrane region" description="Helical" evidence="8">
    <location>
        <begin position="240"/>
        <end position="262"/>
    </location>
</feature>
<keyword evidence="5 8" id="KW-0472">Membrane</keyword>
<sequence>MVNSSRLAKNTWSAGGARGAAQMADRSVRGLHTCRQTHTNAHLASSTTIMDVQVSSMNSLDVTVYASTEGLEAADIGVLSKTSYEAIGAVSVVGNGALALIMVVTGGWRRPAVNLYVFTITCTSSVETMAGFPLIISSSLNGKWMFGDTGCTYYAFVMYTCVLVIMTCYLLITYHRYRVVVEGIPADNRNSRHWIAKSVAGAWTYALCWSICPFLGLGHFGKEPFGTSCSLDWTSREFSARMYNLLVVLCLLVLPLCSMVLFSARVISKLNMQITPSTNGLTSGLTEIEGRPTVVTSVFSESSFIQARAFKIILMTLVVFVLCWSPYGIMSLLVQFNVPISPGASVLPTIMAKTHCAIGPAVYFFSLRYYRISLRELLGMDHS</sequence>
<dbReference type="GO" id="GO:0016020">
    <property type="term" value="C:membrane"/>
    <property type="evidence" value="ECO:0007669"/>
    <property type="project" value="UniProtKB-SubCell"/>
</dbReference>
<evidence type="ECO:0000313" key="10">
    <source>
        <dbReference type="EMBL" id="PVD25772.1"/>
    </source>
</evidence>
<keyword evidence="3 8" id="KW-1133">Transmembrane helix</keyword>
<feature type="transmembrane region" description="Helical" evidence="8">
    <location>
        <begin position="156"/>
        <end position="174"/>
    </location>
</feature>
<comment type="subcellular location">
    <subcellularLocation>
        <location evidence="1">Membrane</location>
        <topology evidence="1">Multi-pass membrane protein</topology>
    </subcellularLocation>
</comment>
<feature type="transmembrane region" description="Helical" evidence="8">
    <location>
        <begin position="86"/>
        <end position="108"/>
    </location>
</feature>
<dbReference type="Proteomes" id="UP000245119">
    <property type="component" value="Linkage Group LG8"/>
</dbReference>
<dbReference type="PANTHER" id="PTHR24240">
    <property type="entry name" value="OPSIN"/>
    <property type="match status" value="1"/>
</dbReference>
<evidence type="ECO:0000256" key="5">
    <source>
        <dbReference type="ARBA" id="ARBA00023136"/>
    </source>
</evidence>
<keyword evidence="11" id="KW-1185">Reference proteome</keyword>
<accession>A0A2T7NXA2</accession>
<dbReference type="STRING" id="400727.A0A2T7NXA2"/>
<organism evidence="10 11">
    <name type="scientific">Pomacea canaliculata</name>
    <name type="common">Golden apple snail</name>
    <dbReference type="NCBI Taxonomy" id="400727"/>
    <lineage>
        <taxon>Eukaryota</taxon>
        <taxon>Metazoa</taxon>
        <taxon>Spiralia</taxon>
        <taxon>Lophotrochozoa</taxon>
        <taxon>Mollusca</taxon>
        <taxon>Gastropoda</taxon>
        <taxon>Caenogastropoda</taxon>
        <taxon>Architaenioglossa</taxon>
        <taxon>Ampullarioidea</taxon>
        <taxon>Ampullariidae</taxon>
        <taxon>Pomacea</taxon>
    </lineage>
</organism>
<dbReference type="SUPFAM" id="SSF81321">
    <property type="entry name" value="Family A G protein-coupled receptor-like"/>
    <property type="match status" value="1"/>
</dbReference>
<dbReference type="EMBL" id="PZQS01000008">
    <property type="protein sequence ID" value="PVD25772.1"/>
    <property type="molecule type" value="Genomic_DNA"/>
</dbReference>
<name>A0A2T7NXA2_POMCA</name>
<dbReference type="InterPro" id="IPR050125">
    <property type="entry name" value="GPCR_opsins"/>
</dbReference>
<keyword evidence="2 8" id="KW-0812">Transmembrane</keyword>
<reference evidence="10 11" key="1">
    <citation type="submission" date="2018-04" db="EMBL/GenBank/DDBJ databases">
        <title>The genome of golden apple snail Pomacea canaliculata provides insight into stress tolerance and invasive adaptation.</title>
        <authorList>
            <person name="Liu C."/>
            <person name="Liu B."/>
            <person name="Ren Y."/>
            <person name="Zhang Y."/>
            <person name="Wang H."/>
            <person name="Li S."/>
            <person name="Jiang F."/>
            <person name="Yin L."/>
            <person name="Zhang G."/>
            <person name="Qian W."/>
            <person name="Fan W."/>
        </authorList>
    </citation>
    <scope>NUCLEOTIDE SEQUENCE [LARGE SCALE GENOMIC DNA]</scope>
    <source>
        <strain evidence="10">SZHN2017</strain>
        <tissue evidence="10">Muscle</tissue>
    </source>
</reference>
<dbReference type="PRINTS" id="PR00237">
    <property type="entry name" value="GPCRRHODOPSN"/>
</dbReference>
<keyword evidence="4" id="KW-0297">G-protein coupled receptor</keyword>
<evidence type="ECO:0000256" key="7">
    <source>
        <dbReference type="ARBA" id="ARBA00023224"/>
    </source>
</evidence>
<feature type="domain" description="G-protein coupled receptors family 1 profile" evidence="9">
    <location>
        <begin position="94"/>
        <end position="363"/>
    </location>
</feature>
<evidence type="ECO:0000256" key="8">
    <source>
        <dbReference type="SAM" id="Phobius"/>
    </source>
</evidence>
<dbReference type="Gene3D" id="1.20.1070.10">
    <property type="entry name" value="Rhodopsin 7-helix transmembrane proteins"/>
    <property type="match status" value="1"/>
</dbReference>
<protein>
    <recommendedName>
        <fullName evidence="9">G-protein coupled receptors family 1 profile domain-containing protein</fullName>
    </recommendedName>
</protein>
<evidence type="ECO:0000259" key="9">
    <source>
        <dbReference type="PROSITE" id="PS50262"/>
    </source>
</evidence>
<dbReference type="AlphaFoldDB" id="A0A2T7NXA2"/>
<comment type="caution">
    <text evidence="10">The sequence shown here is derived from an EMBL/GenBank/DDBJ whole genome shotgun (WGS) entry which is preliminary data.</text>
</comment>
<feature type="transmembrane region" description="Helical" evidence="8">
    <location>
        <begin position="312"/>
        <end position="334"/>
    </location>
</feature>
<evidence type="ECO:0000256" key="3">
    <source>
        <dbReference type="ARBA" id="ARBA00022989"/>
    </source>
</evidence>
<gene>
    <name evidence="10" type="ORF">C0Q70_13432</name>
</gene>
<keyword evidence="7" id="KW-0807">Transducer</keyword>
<evidence type="ECO:0000313" key="11">
    <source>
        <dbReference type="Proteomes" id="UP000245119"/>
    </source>
</evidence>
<evidence type="ECO:0000256" key="1">
    <source>
        <dbReference type="ARBA" id="ARBA00004141"/>
    </source>
</evidence>
<feature type="transmembrane region" description="Helical" evidence="8">
    <location>
        <begin position="115"/>
        <end position="136"/>
    </location>
</feature>
<dbReference type="Pfam" id="PF00001">
    <property type="entry name" value="7tm_1"/>
    <property type="match status" value="1"/>
</dbReference>
<dbReference type="InterPro" id="IPR000276">
    <property type="entry name" value="GPCR_Rhodpsn"/>
</dbReference>
<proteinExistence type="predicted"/>
<dbReference type="InterPro" id="IPR017452">
    <property type="entry name" value="GPCR_Rhodpsn_7TM"/>
</dbReference>
<feature type="transmembrane region" description="Helical" evidence="8">
    <location>
        <begin position="346"/>
        <end position="365"/>
    </location>
</feature>
<evidence type="ECO:0000256" key="2">
    <source>
        <dbReference type="ARBA" id="ARBA00022692"/>
    </source>
</evidence>
<keyword evidence="6" id="KW-0675">Receptor</keyword>
<feature type="transmembrane region" description="Helical" evidence="8">
    <location>
        <begin position="194"/>
        <end position="220"/>
    </location>
</feature>
<evidence type="ECO:0000256" key="6">
    <source>
        <dbReference type="ARBA" id="ARBA00023170"/>
    </source>
</evidence>
<dbReference type="PROSITE" id="PS50262">
    <property type="entry name" value="G_PROTEIN_RECEP_F1_2"/>
    <property type="match status" value="1"/>
</dbReference>